<dbReference type="GO" id="GO:0004672">
    <property type="term" value="F:protein kinase activity"/>
    <property type="evidence" value="ECO:0007669"/>
    <property type="project" value="InterPro"/>
</dbReference>
<dbReference type="Gene3D" id="3.90.1200.10">
    <property type="match status" value="1"/>
</dbReference>
<proteinExistence type="predicted"/>
<feature type="domain" description="Aminoglycoside phosphotransferase" evidence="1">
    <location>
        <begin position="31"/>
        <end position="70"/>
    </location>
</feature>
<organism evidence="2 3">
    <name type="scientific">Mycena rosella</name>
    <name type="common">Pink bonnet</name>
    <name type="synonym">Agaricus rosellus</name>
    <dbReference type="NCBI Taxonomy" id="1033263"/>
    <lineage>
        <taxon>Eukaryota</taxon>
        <taxon>Fungi</taxon>
        <taxon>Dikarya</taxon>
        <taxon>Basidiomycota</taxon>
        <taxon>Agaricomycotina</taxon>
        <taxon>Agaricomycetes</taxon>
        <taxon>Agaricomycetidae</taxon>
        <taxon>Agaricales</taxon>
        <taxon>Marasmiineae</taxon>
        <taxon>Mycenaceae</taxon>
        <taxon>Mycena</taxon>
    </lineage>
</organism>
<keyword evidence="3" id="KW-1185">Reference proteome</keyword>
<feature type="non-terminal residue" evidence="2">
    <location>
        <position position="1"/>
    </location>
</feature>
<evidence type="ECO:0000313" key="2">
    <source>
        <dbReference type="EMBL" id="KAJ7659415.1"/>
    </source>
</evidence>
<dbReference type="InterPro" id="IPR051678">
    <property type="entry name" value="AGP_Transferase"/>
</dbReference>
<dbReference type="InterPro" id="IPR002575">
    <property type="entry name" value="Aminoglycoside_PTrfase"/>
</dbReference>
<evidence type="ECO:0000313" key="3">
    <source>
        <dbReference type="Proteomes" id="UP001221757"/>
    </source>
</evidence>
<name>A0AAD7G2F4_MYCRO</name>
<dbReference type="InterPro" id="IPR011009">
    <property type="entry name" value="Kinase-like_dom_sf"/>
</dbReference>
<dbReference type="SUPFAM" id="SSF56112">
    <property type="entry name" value="Protein kinase-like (PK-like)"/>
    <property type="match status" value="1"/>
</dbReference>
<sequence>ILEFHCFLRMNEDLSSWDIESVFQSHTQKYASKFTHGDLAPRNVLVHKGRISAIVDWDCAGWRPVYWEFTKSEFASLGTPG</sequence>
<evidence type="ECO:0000259" key="1">
    <source>
        <dbReference type="Pfam" id="PF01636"/>
    </source>
</evidence>
<dbReference type="Pfam" id="PF01636">
    <property type="entry name" value="APH"/>
    <property type="match status" value="1"/>
</dbReference>
<dbReference type="Proteomes" id="UP001221757">
    <property type="component" value="Unassembled WGS sequence"/>
</dbReference>
<protein>
    <recommendedName>
        <fullName evidence="1">Aminoglycoside phosphotransferase domain-containing protein</fullName>
    </recommendedName>
</protein>
<comment type="caution">
    <text evidence="2">The sequence shown here is derived from an EMBL/GenBank/DDBJ whole genome shotgun (WGS) entry which is preliminary data.</text>
</comment>
<gene>
    <name evidence="2" type="ORF">B0H17DRAFT_954776</name>
</gene>
<dbReference type="InterPro" id="IPR008266">
    <property type="entry name" value="Tyr_kinase_AS"/>
</dbReference>
<dbReference type="PROSITE" id="PS00109">
    <property type="entry name" value="PROTEIN_KINASE_TYR"/>
    <property type="match status" value="1"/>
</dbReference>
<dbReference type="PANTHER" id="PTHR21310:SF15">
    <property type="entry name" value="AMINOGLYCOSIDE PHOSPHOTRANSFERASE DOMAIN-CONTAINING PROTEIN"/>
    <property type="match status" value="1"/>
</dbReference>
<dbReference type="PANTHER" id="PTHR21310">
    <property type="entry name" value="AMINOGLYCOSIDE PHOSPHOTRANSFERASE-RELATED-RELATED"/>
    <property type="match status" value="1"/>
</dbReference>
<dbReference type="AlphaFoldDB" id="A0AAD7G2F4"/>
<reference evidence="2" key="1">
    <citation type="submission" date="2023-03" db="EMBL/GenBank/DDBJ databases">
        <title>Massive genome expansion in bonnet fungi (Mycena s.s.) driven by repeated elements and novel gene families across ecological guilds.</title>
        <authorList>
            <consortium name="Lawrence Berkeley National Laboratory"/>
            <person name="Harder C.B."/>
            <person name="Miyauchi S."/>
            <person name="Viragh M."/>
            <person name="Kuo A."/>
            <person name="Thoen E."/>
            <person name="Andreopoulos B."/>
            <person name="Lu D."/>
            <person name="Skrede I."/>
            <person name="Drula E."/>
            <person name="Henrissat B."/>
            <person name="Morin E."/>
            <person name="Kohler A."/>
            <person name="Barry K."/>
            <person name="LaButti K."/>
            <person name="Morin E."/>
            <person name="Salamov A."/>
            <person name="Lipzen A."/>
            <person name="Mereny Z."/>
            <person name="Hegedus B."/>
            <person name="Baldrian P."/>
            <person name="Stursova M."/>
            <person name="Weitz H."/>
            <person name="Taylor A."/>
            <person name="Grigoriev I.V."/>
            <person name="Nagy L.G."/>
            <person name="Martin F."/>
            <person name="Kauserud H."/>
        </authorList>
    </citation>
    <scope>NUCLEOTIDE SEQUENCE</scope>
    <source>
        <strain evidence="2">CBHHK067</strain>
    </source>
</reference>
<dbReference type="EMBL" id="JARKIE010000271">
    <property type="protein sequence ID" value="KAJ7659415.1"/>
    <property type="molecule type" value="Genomic_DNA"/>
</dbReference>
<accession>A0AAD7G2F4</accession>